<dbReference type="AlphaFoldDB" id="A0A9X0D1J4"/>
<evidence type="ECO:0000313" key="2">
    <source>
        <dbReference type="Proteomes" id="UP001163046"/>
    </source>
</evidence>
<sequence length="82" mass="9296">LFCMMLPRLAFRSFSRACALEVPRRPSSSSYVPNYVAHDVNTNPTLVIGLGPVLQVLTKPDAYLHVWLKIQWKIKVGENELV</sequence>
<name>A0A9X0D1J4_9CNID</name>
<gene>
    <name evidence="1" type="ORF">OS493_029672</name>
</gene>
<proteinExistence type="predicted"/>
<evidence type="ECO:0000313" key="1">
    <source>
        <dbReference type="EMBL" id="KAJ7383261.1"/>
    </source>
</evidence>
<organism evidence="1 2">
    <name type="scientific">Desmophyllum pertusum</name>
    <dbReference type="NCBI Taxonomy" id="174260"/>
    <lineage>
        <taxon>Eukaryota</taxon>
        <taxon>Metazoa</taxon>
        <taxon>Cnidaria</taxon>
        <taxon>Anthozoa</taxon>
        <taxon>Hexacorallia</taxon>
        <taxon>Scleractinia</taxon>
        <taxon>Caryophylliina</taxon>
        <taxon>Caryophylliidae</taxon>
        <taxon>Desmophyllum</taxon>
    </lineage>
</organism>
<reference evidence="1" key="1">
    <citation type="submission" date="2023-01" db="EMBL/GenBank/DDBJ databases">
        <title>Genome assembly of the deep-sea coral Lophelia pertusa.</title>
        <authorList>
            <person name="Herrera S."/>
            <person name="Cordes E."/>
        </authorList>
    </citation>
    <scope>NUCLEOTIDE SEQUENCE</scope>
    <source>
        <strain evidence="1">USNM1676648</strain>
        <tissue evidence="1">Polyp</tissue>
    </source>
</reference>
<protein>
    <submittedName>
        <fullName evidence="1">Uncharacterized protein</fullName>
    </submittedName>
</protein>
<dbReference type="EMBL" id="MU825903">
    <property type="protein sequence ID" value="KAJ7383261.1"/>
    <property type="molecule type" value="Genomic_DNA"/>
</dbReference>
<comment type="caution">
    <text evidence="1">The sequence shown here is derived from an EMBL/GenBank/DDBJ whole genome shotgun (WGS) entry which is preliminary data.</text>
</comment>
<accession>A0A9X0D1J4</accession>
<dbReference type="Proteomes" id="UP001163046">
    <property type="component" value="Unassembled WGS sequence"/>
</dbReference>
<feature type="non-terminal residue" evidence="1">
    <location>
        <position position="1"/>
    </location>
</feature>
<keyword evidence="2" id="KW-1185">Reference proteome</keyword>